<accession>A0ABQ4XJP5</accession>
<organism evidence="1 2">
    <name type="scientific">Tanacetum coccineum</name>
    <dbReference type="NCBI Taxonomy" id="301880"/>
    <lineage>
        <taxon>Eukaryota</taxon>
        <taxon>Viridiplantae</taxon>
        <taxon>Streptophyta</taxon>
        <taxon>Embryophyta</taxon>
        <taxon>Tracheophyta</taxon>
        <taxon>Spermatophyta</taxon>
        <taxon>Magnoliopsida</taxon>
        <taxon>eudicotyledons</taxon>
        <taxon>Gunneridae</taxon>
        <taxon>Pentapetalae</taxon>
        <taxon>asterids</taxon>
        <taxon>campanulids</taxon>
        <taxon>Asterales</taxon>
        <taxon>Asteraceae</taxon>
        <taxon>Asteroideae</taxon>
        <taxon>Anthemideae</taxon>
        <taxon>Anthemidinae</taxon>
        <taxon>Tanacetum</taxon>
    </lineage>
</organism>
<dbReference type="EMBL" id="BQNB010009546">
    <property type="protein sequence ID" value="GJS65022.1"/>
    <property type="molecule type" value="Genomic_DNA"/>
</dbReference>
<gene>
    <name evidence="1" type="ORF">Tco_0679586</name>
</gene>
<dbReference type="Proteomes" id="UP001151760">
    <property type="component" value="Unassembled WGS sequence"/>
</dbReference>
<reference evidence="1" key="1">
    <citation type="journal article" date="2022" name="Int. J. Mol. Sci.">
        <title>Draft Genome of Tanacetum Coccineum: Genomic Comparison of Closely Related Tanacetum-Family Plants.</title>
        <authorList>
            <person name="Yamashiro T."/>
            <person name="Shiraishi A."/>
            <person name="Nakayama K."/>
            <person name="Satake H."/>
        </authorList>
    </citation>
    <scope>NUCLEOTIDE SEQUENCE</scope>
</reference>
<proteinExistence type="predicted"/>
<sequence length="124" mass="13782">MCARQGSSDILEACHYGPSGGHSCANLRQRSFLASFGPPFTRMPTSLSKTVTRANDKEKLRNGMRCLKTPSKFVKSLTFGALTLWARSRLHEGTNIFSWPLTTCQNGLKRKRSPPMMPESFANS</sequence>
<evidence type="ECO:0000313" key="2">
    <source>
        <dbReference type="Proteomes" id="UP001151760"/>
    </source>
</evidence>
<name>A0ABQ4XJP5_9ASTR</name>
<comment type="caution">
    <text evidence="1">The sequence shown here is derived from an EMBL/GenBank/DDBJ whole genome shotgun (WGS) entry which is preliminary data.</text>
</comment>
<evidence type="ECO:0000313" key="1">
    <source>
        <dbReference type="EMBL" id="GJS65022.1"/>
    </source>
</evidence>
<reference evidence="1" key="2">
    <citation type="submission" date="2022-01" db="EMBL/GenBank/DDBJ databases">
        <authorList>
            <person name="Yamashiro T."/>
            <person name="Shiraishi A."/>
            <person name="Satake H."/>
            <person name="Nakayama K."/>
        </authorList>
    </citation>
    <scope>NUCLEOTIDE SEQUENCE</scope>
</reference>
<keyword evidence="2" id="KW-1185">Reference proteome</keyword>
<protein>
    <submittedName>
        <fullName evidence="1">Uncharacterized protein</fullName>
    </submittedName>
</protein>